<dbReference type="CDD" id="cd07341">
    <property type="entry name" value="M56_BlaR1_MecR1_like"/>
    <property type="match status" value="1"/>
</dbReference>
<feature type="transmembrane region" description="Helical" evidence="5">
    <location>
        <begin position="321"/>
        <end position="341"/>
    </location>
</feature>
<dbReference type="NCBIfam" id="TIGR01352">
    <property type="entry name" value="tonB_Cterm"/>
    <property type="match status" value="1"/>
</dbReference>
<dbReference type="EMBL" id="JBHSPH010000001">
    <property type="protein sequence ID" value="MFC5861133.1"/>
    <property type="molecule type" value="Genomic_DNA"/>
</dbReference>
<dbReference type="Gene3D" id="3.30.1150.10">
    <property type="match status" value="1"/>
</dbReference>
<feature type="transmembrane region" description="Helical" evidence="5">
    <location>
        <begin position="6"/>
        <end position="30"/>
    </location>
</feature>
<keyword evidence="4 5" id="KW-0472">Membrane</keyword>
<evidence type="ECO:0000256" key="3">
    <source>
        <dbReference type="ARBA" id="ARBA00022989"/>
    </source>
</evidence>
<evidence type="ECO:0000259" key="6">
    <source>
        <dbReference type="PROSITE" id="PS52015"/>
    </source>
</evidence>
<comment type="caution">
    <text evidence="7">The sequence shown here is derived from an EMBL/GenBank/DDBJ whole genome shotgun (WGS) entry which is preliminary data.</text>
</comment>
<name>A0ABW1EDS4_9BACT</name>
<accession>A0ABW1EDS4</accession>
<protein>
    <submittedName>
        <fullName evidence="7">M56 family metallopeptidase</fullName>
    </submittedName>
</protein>
<dbReference type="PANTHER" id="PTHR34978">
    <property type="entry name" value="POSSIBLE SENSOR-TRANSDUCER PROTEIN BLAR"/>
    <property type="match status" value="1"/>
</dbReference>
<evidence type="ECO:0000256" key="2">
    <source>
        <dbReference type="ARBA" id="ARBA00022692"/>
    </source>
</evidence>
<gene>
    <name evidence="7" type="ORF">ACFPT7_02385</name>
</gene>
<evidence type="ECO:0000256" key="1">
    <source>
        <dbReference type="ARBA" id="ARBA00004167"/>
    </source>
</evidence>
<dbReference type="PROSITE" id="PS52015">
    <property type="entry name" value="TONB_CTD"/>
    <property type="match status" value="1"/>
</dbReference>
<dbReference type="InterPro" id="IPR008756">
    <property type="entry name" value="Peptidase_M56"/>
</dbReference>
<dbReference type="Pfam" id="PF03544">
    <property type="entry name" value="TonB_C"/>
    <property type="match status" value="1"/>
</dbReference>
<keyword evidence="3 5" id="KW-1133">Transmembrane helix</keyword>
<dbReference type="SUPFAM" id="SSF74653">
    <property type="entry name" value="TolA/TonB C-terminal domain"/>
    <property type="match status" value="1"/>
</dbReference>
<evidence type="ECO:0000313" key="8">
    <source>
        <dbReference type="Proteomes" id="UP001596091"/>
    </source>
</evidence>
<organism evidence="7 8">
    <name type="scientific">Acidicapsa dinghuensis</name>
    <dbReference type="NCBI Taxonomy" id="2218256"/>
    <lineage>
        <taxon>Bacteria</taxon>
        <taxon>Pseudomonadati</taxon>
        <taxon>Acidobacteriota</taxon>
        <taxon>Terriglobia</taxon>
        <taxon>Terriglobales</taxon>
        <taxon>Acidobacteriaceae</taxon>
        <taxon>Acidicapsa</taxon>
    </lineage>
</organism>
<feature type="domain" description="TonB C-terminal" evidence="6">
    <location>
        <begin position="358"/>
        <end position="446"/>
    </location>
</feature>
<dbReference type="Pfam" id="PF05569">
    <property type="entry name" value="Peptidase_M56"/>
    <property type="match status" value="1"/>
</dbReference>
<feature type="transmembrane region" description="Helical" evidence="5">
    <location>
        <begin position="99"/>
        <end position="124"/>
    </location>
</feature>
<evidence type="ECO:0000256" key="5">
    <source>
        <dbReference type="SAM" id="Phobius"/>
    </source>
</evidence>
<dbReference type="PANTHER" id="PTHR34978:SF3">
    <property type="entry name" value="SLR0241 PROTEIN"/>
    <property type="match status" value="1"/>
</dbReference>
<dbReference type="RefSeq" id="WP_263334355.1">
    <property type="nucleotide sequence ID" value="NZ_JAGSYH010000002.1"/>
</dbReference>
<dbReference type="InterPro" id="IPR006260">
    <property type="entry name" value="TonB/TolA_C"/>
</dbReference>
<proteinExistence type="predicted"/>
<dbReference type="Gene3D" id="3.30.2010.10">
    <property type="entry name" value="Metalloproteases ('zincins'), catalytic domain"/>
    <property type="match status" value="1"/>
</dbReference>
<dbReference type="InterPro" id="IPR052173">
    <property type="entry name" value="Beta-lactam_resp_regulator"/>
</dbReference>
<keyword evidence="8" id="KW-1185">Reference proteome</keyword>
<sequence length="446" mass="49377">MRIAEMWVLAYLVNSLWQVPLVFCAAWLAARSARHAGPQMEHRIWVAAIFLEAVLPMCAFRADNLWQPAWSLLLWLRGGNSTDGVVRVVLGPPHPAGAALAWLSPTVLLAIAAAYLAGVVYFAAQLGWNAWKTRVICKRATAFDQSEAWNTAMTGLDHSLRTKTESLRVVVSSQVAGPAMLGVWRPTLLMPSGFVQRLSQGELQALLGHELAHMQRRDFAKNLLYEVTSLLVAYHPLLWLTRARLAETREQICDAIAADVSGGRGNYARLLLRLVTTLSELPNRSQPAFINALGIFDSNNFERRVMQLREKQFPVTSARRAIVAVVCVLAAIATCASALAWRVDVNAPSQKAVKRVAVAEKYMTLTHQVNPVYPEEAKKDKLSGSVVLAVHVSKDGVVENLRVVKGPKVFQTSALDAVRQWRYRPYLLNGDPIEVDTQVTVVFESK</sequence>
<evidence type="ECO:0000313" key="7">
    <source>
        <dbReference type="EMBL" id="MFC5861133.1"/>
    </source>
</evidence>
<keyword evidence="2 5" id="KW-0812">Transmembrane</keyword>
<evidence type="ECO:0000256" key="4">
    <source>
        <dbReference type="ARBA" id="ARBA00023136"/>
    </source>
</evidence>
<dbReference type="Proteomes" id="UP001596091">
    <property type="component" value="Unassembled WGS sequence"/>
</dbReference>
<dbReference type="InterPro" id="IPR037682">
    <property type="entry name" value="TonB_C"/>
</dbReference>
<reference evidence="8" key="1">
    <citation type="journal article" date="2019" name="Int. J. Syst. Evol. Microbiol.">
        <title>The Global Catalogue of Microorganisms (GCM) 10K type strain sequencing project: providing services to taxonomists for standard genome sequencing and annotation.</title>
        <authorList>
            <consortium name="The Broad Institute Genomics Platform"/>
            <consortium name="The Broad Institute Genome Sequencing Center for Infectious Disease"/>
            <person name="Wu L."/>
            <person name="Ma J."/>
        </authorList>
    </citation>
    <scope>NUCLEOTIDE SEQUENCE [LARGE SCALE GENOMIC DNA]</scope>
    <source>
        <strain evidence="8">JCM 4087</strain>
    </source>
</reference>
<comment type="subcellular location">
    <subcellularLocation>
        <location evidence="1">Membrane</location>
        <topology evidence="1">Single-pass membrane protein</topology>
    </subcellularLocation>
</comment>